<evidence type="ECO:0000256" key="1">
    <source>
        <dbReference type="ARBA" id="ARBA00004613"/>
    </source>
</evidence>
<protein>
    <recommendedName>
        <fullName evidence="11">Fatty-acid and retinol-binding protein 1</fullName>
    </recommendedName>
</protein>
<feature type="chain" id="PRO_5035862741" description="Fatty-acid and retinol-binding protein 1" evidence="8">
    <location>
        <begin position="20"/>
        <end position="188"/>
    </location>
</feature>
<evidence type="ECO:0000256" key="5">
    <source>
        <dbReference type="ARBA" id="ARBA00023054"/>
    </source>
</evidence>
<organism evidence="9 10">
    <name type="scientific">Caenorhabditis japonica</name>
    <dbReference type="NCBI Taxonomy" id="281687"/>
    <lineage>
        <taxon>Eukaryota</taxon>
        <taxon>Metazoa</taxon>
        <taxon>Ecdysozoa</taxon>
        <taxon>Nematoda</taxon>
        <taxon>Chromadorea</taxon>
        <taxon>Rhabditida</taxon>
        <taxon>Rhabditina</taxon>
        <taxon>Rhabditomorpha</taxon>
        <taxon>Rhabditoidea</taxon>
        <taxon>Rhabditidae</taxon>
        <taxon>Peloderinae</taxon>
        <taxon>Caenorhabditis</taxon>
    </lineage>
</organism>
<proteinExistence type="inferred from homology"/>
<feature type="signal peptide" evidence="8">
    <location>
        <begin position="1"/>
        <end position="19"/>
    </location>
</feature>
<evidence type="ECO:0000256" key="2">
    <source>
        <dbReference type="ARBA" id="ARBA00006648"/>
    </source>
</evidence>
<keyword evidence="4 8" id="KW-0732">Signal</keyword>
<evidence type="ECO:0000256" key="3">
    <source>
        <dbReference type="ARBA" id="ARBA00022525"/>
    </source>
</evidence>
<evidence type="ECO:0000256" key="4">
    <source>
        <dbReference type="ARBA" id="ARBA00022729"/>
    </source>
</evidence>
<dbReference type="PANTHER" id="PTHR31418">
    <property type="entry name" value="FATTY-ACID AND RETINOL-BINDING PROTEIN 1"/>
    <property type="match status" value="1"/>
</dbReference>
<dbReference type="GO" id="GO:0005576">
    <property type="term" value="C:extracellular region"/>
    <property type="evidence" value="ECO:0007669"/>
    <property type="project" value="UniProtKB-SubCell"/>
</dbReference>
<keyword evidence="6" id="KW-0446">Lipid-binding</keyword>
<evidence type="ECO:0000256" key="7">
    <source>
        <dbReference type="SAM" id="Coils"/>
    </source>
</evidence>
<accession>A0A8R1DHM6</accession>
<evidence type="ECO:0000313" key="9">
    <source>
        <dbReference type="EnsemblMetazoa" id="CJA02029.1"/>
    </source>
</evidence>
<dbReference type="Gene3D" id="1.20.120.1100">
    <property type="match status" value="1"/>
</dbReference>
<evidence type="ECO:0000256" key="6">
    <source>
        <dbReference type="ARBA" id="ARBA00023121"/>
    </source>
</evidence>
<dbReference type="GO" id="GO:0008289">
    <property type="term" value="F:lipid binding"/>
    <property type="evidence" value="ECO:0007669"/>
    <property type="project" value="UniProtKB-KW"/>
</dbReference>
<dbReference type="AlphaFoldDB" id="A0A8R1DHM6"/>
<dbReference type="PANTHER" id="PTHR31418:SF4">
    <property type="entry name" value="DUF148 DOMAIN-CONTAINING PROTEIN-RELATED"/>
    <property type="match status" value="1"/>
</dbReference>
<keyword evidence="5 7" id="KW-0175">Coiled coil</keyword>
<comment type="similarity">
    <text evidence="2">Belongs to the fatty-acid and retinol-binding protein (FARBP) family.</text>
</comment>
<feature type="coiled-coil region" evidence="7">
    <location>
        <begin position="58"/>
        <end position="106"/>
    </location>
</feature>
<name>A0A8R1DHM6_CAEJA</name>
<reference evidence="10" key="1">
    <citation type="submission" date="2010-08" db="EMBL/GenBank/DDBJ databases">
        <authorList>
            <consortium name="Caenorhabditis japonica Sequencing Consortium"/>
            <person name="Wilson R.K."/>
        </authorList>
    </citation>
    <scope>NUCLEOTIDE SEQUENCE [LARGE SCALE GENOMIC DNA]</scope>
    <source>
        <strain evidence="10">DF5081</strain>
    </source>
</reference>
<comment type="subcellular location">
    <subcellularLocation>
        <location evidence="1">Secreted</location>
    </subcellularLocation>
</comment>
<evidence type="ECO:0000313" key="10">
    <source>
        <dbReference type="Proteomes" id="UP000005237"/>
    </source>
</evidence>
<dbReference type="EnsemblMetazoa" id="CJA02029.1">
    <property type="protein sequence ID" value="CJA02029.1"/>
    <property type="gene ID" value="WBGene00121233"/>
</dbReference>
<evidence type="ECO:0000256" key="8">
    <source>
        <dbReference type="SAM" id="SignalP"/>
    </source>
</evidence>
<dbReference type="Pfam" id="PF05823">
    <property type="entry name" value="Gp-FAR-1"/>
    <property type="match status" value="1"/>
</dbReference>
<evidence type="ECO:0008006" key="11">
    <source>
        <dbReference type="Google" id="ProtNLM"/>
    </source>
</evidence>
<keyword evidence="10" id="KW-1185">Reference proteome</keyword>
<dbReference type="Proteomes" id="UP000005237">
    <property type="component" value="Unassembled WGS sequence"/>
</dbReference>
<sequence length="188" mass="20599">MSRLLAFNVLCLVLIAAWAAPAEGPSVFLKIIKEHKDLLPSEVIEAYANLSGDEKAALKEVFKNYKQYKNEKELIEALKKKSPELGAKAEKLYAKLQKKVDGLSAEPKAFIQGLILAGRGLHAQAVSGEKIDKATVKSLIETQVKAFKELPAAAQTELKTTFPGVAKFLQDEKVQALIAKLLDKNNNN</sequence>
<reference evidence="9" key="2">
    <citation type="submission" date="2022-06" db="UniProtKB">
        <authorList>
            <consortium name="EnsemblMetazoa"/>
        </authorList>
    </citation>
    <scope>IDENTIFICATION</scope>
    <source>
        <strain evidence="9">DF5081</strain>
    </source>
</reference>
<keyword evidence="3" id="KW-0964">Secreted</keyword>
<dbReference type="InterPro" id="IPR008632">
    <property type="entry name" value="Gp-FAR-1"/>
</dbReference>